<sequence>MKKIFLIAAILFSQFSLASENKILTNEEKSLDINKIQKQKVVLNFTNSDDLKLTKSFKKDLVIYLNKKYKDYNFSFDTDKKSDLEISLNTNHLSVKHFNNPGSDHTIRDTMINGQNFFQSLPQTNINSYSLISFDSEIKIGSDLVKSSFLISKDGISKENKLLVNGAHIKEIDIDFLNFMKQDNFVNTQPVGLSNSGVNENTLTMNDRINDYNSRSLIFAILLAQLDKKMVDLQLI</sequence>
<reference evidence="3" key="2">
    <citation type="submission" date="2021-04" db="EMBL/GenBank/DDBJ databases">
        <title>Taxonomy of Flavobacteriaceae bacterium ZY171143.</title>
        <authorList>
            <person name="Li F."/>
        </authorList>
    </citation>
    <scope>NUCLEOTIDE SEQUENCE [LARGE SCALE GENOMIC DNA]</scope>
    <source>
        <strain evidence="3">ZY171143</strain>
    </source>
</reference>
<dbReference type="RefSeq" id="WP_230476521.1">
    <property type="nucleotide sequence ID" value="NZ_CP072842.1"/>
</dbReference>
<keyword evidence="1" id="KW-0732">Signal</keyword>
<keyword evidence="3" id="KW-1185">Reference proteome</keyword>
<organism evidence="2 3">
    <name type="scientific">Faecalibacter bovis</name>
    <dbReference type="NCBI Taxonomy" id="2898187"/>
    <lineage>
        <taxon>Bacteria</taxon>
        <taxon>Pseudomonadati</taxon>
        <taxon>Bacteroidota</taxon>
        <taxon>Flavobacteriia</taxon>
        <taxon>Flavobacteriales</taxon>
        <taxon>Weeksellaceae</taxon>
        <taxon>Faecalibacter</taxon>
    </lineage>
</organism>
<name>A0ABX7XD74_9FLAO</name>
<dbReference type="EMBL" id="CP072842">
    <property type="protein sequence ID" value="QTV05877.1"/>
    <property type="molecule type" value="Genomic_DNA"/>
</dbReference>
<evidence type="ECO:0000256" key="1">
    <source>
        <dbReference type="SAM" id="SignalP"/>
    </source>
</evidence>
<feature type="chain" id="PRO_5045304890" evidence="1">
    <location>
        <begin position="19"/>
        <end position="236"/>
    </location>
</feature>
<protein>
    <submittedName>
        <fullName evidence="2">Uncharacterized protein</fullName>
    </submittedName>
</protein>
<feature type="signal peptide" evidence="1">
    <location>
        <begin position="1"/>
        <end position="18"/>
    </location>
</feature>
<accession>A0ABX7XD74</accession>
<reference evidence="2 3" key="1">
    <citation type="journal article" date="2021" name="Int. J. Syst. Evol. Microbiol.">
        <title>Faecalibacter bovis sp. nov., isolated from cow faeces.</title>
        <authorList>
            <person name="Li F."/>
            <person name="Zhao W."/>
            <person name="Hong Q."/>
            <person name="Shao Q."/>
            <person name="Song J."/>
            <person name="Yang S."/>
        </authorList>
    </citation>
    <scope>NUCLEOTIDE SEQUENCE [LARGE SCALE GENOMIC DNA]</scope>
    <source>
        <strain evidence="2 3">ZY171143</strain>
    </source>
</reference>
<proteinExistence type="predicted"/>
<evidence type="ECO:0000313" key="3">
    <source>
        <dbReference type="Proteomes" id="UP000672011"/>
    </source>
</evidence>
<evidence type="ECO:0000313" key="2">
    <source>
        <dbReference type="EMBL" id="QTV05877.1"/>
    </source>
</evidence>
<gene>
    <name evidence="2" type="ORF">J9309_00570</name>
</gene>
<dbReference type="Proteomes" id="UP000672011">
    <property type="component" value="Chromosome"/>
</dbReference>